<dbReference type="InterPro" id="IPR056002">
    <property type="entry name" value="DUF7580"/>
</dbReference>
<name>A0A2V1DFG5_9PLEO</name>
<feature type="region of interest" description="Disordered" evidence="1">
    <location>
        <begin position="134"/>
        <end position="159"/>
    </location>
</feature>
<feature type="chain" id="PRO_5015870762" description="DUF7580 domain-containing protein" evidence="2">
    <location>
        <begin position="21"/>
        <end position="581"/>
    </location>
</feature>
<evidence type="ECO:0000313" key="5">
    <source>
        <dbReference type="Proteomes" id="UP000244855"/>
    </source>
</evidence>
<evidence type="ECO:0000259" key="3">
    <source>
        <dbReference type="Pfam" id="PF24476"/>
    </source>
</evidence>
<sequence length="581" mass="66585">MSGLEVAGVVLGAFPLIVSGVEHWRDVAKVGGFYWRIQKEYTKCKRDIQYQETMYKHNLKELLLPILHDKDEVARLVSDPGGKRWTDKTLQERLRGRLQESYSLYMEIIDGMNETAEFLRKELALDKIVVQNKLAPPVPNNQKRPASPQRPSKPSRNASTKDLWDWEKFRVKFSFNDPIRNELFSQLNECNERLTRLLSSSDKLSALQKTTAPAHTKQSSALETALRKACEKSALLFKALQNAWRCSCQQYHFANLRLEHRTIPDICFEVILMFVTPSTQISTPWSWRALQCGHMKDCSFPPKHMKLPVRNQPSQCPVPGEPASSSQSIKQKKVAFASPALSVPRIELDILDDPRLNLCQRLGDKQCGDCMGVIGHDGETYHLHPSDNNKRPSPHDTITLDHVLSDSFEGYVSRRERYVIALLIASSVAQLQSTPWLRTGLTKDDVLFYRRNDDDREISYHEPFIRQGFHTNATSEVNEFNFYSLGILLLELCFGKRLEDHPLRKKYVHQDTDTKQAFDVMAALKWSQSVSGEAGDDYALAVKWCFTEGTLKGQNWRGEVVKNVIRPLEMCQEHFNKTSVF</sequence>
<dbReference type="PANTHER" id="PTHR35186">
    <property type="entry name" value="ANK_REP_REGION DOMAIN-CONTAINING PROTEIN"/>
    <property type="match status" value="1"/>
</dbReference>
<reference evidence="4 5" key="1">
    <citation type="journal article" date="2018" name="Sci. Rep.">
        <title>Comparative genomics provides insights into the lifestyle and reveals functional heterogeneity of dark septate endophytic fungi.</title>
        <authorList>
            <person name="Knapp D.G."/>
            <person name="Nemeth J.B."/>
            <person name="Barry K."/>
            <person name="Hainaut M."/>
            <person name="Henrissat B."/>
            <person name="Johnson J."/>
            <person name="Kuo A."/>
            <person name="Lim J.H.P."/>
            <person name="Lipzen A."/>
            <person name="Nolan M."/>
            <person name="Ohm R.A."/>
            <person name="Tamas L."/>
            <person name="Grigoriev I.V."/>
            <person name="Spatafora J.W."/>
            <person name="Nagy L.G."/>
            <person name="Kovacs G.M."/>
        </authorList>
    </citation>
    <scope>NUCLEOTIDE SEQUENCE [LARGE SCALE GENOMIC DNA]</scope>
    <source>
        <strain evidence="4 5">DSE2036</strain>
    </source>
</reference>
<dbReference type="Proteomes" id="UP000244855">
    <property type="component" value="Unassembled WGS sequence"/>
</dbReference>
<feature type="compositionally biased region" description="Polar residues" evidence="1">
    <location>
        <begin position="140"/>
        <end position="159"/>
    </location>
</feature>
<dbReference type="PANTHER" id="PTHR35186:SF4">
    <property type="entry name" value="PRION-INHIBITION AND PROPAGATION HELO DOMAIN-CONTAINING PROTEIN"/>
    <property type="match status" value="1"/>
</dbReference>
<keyword evidence="2" id="KW-0732">Signal</keyword>
<gene>
    <name evidence="4" type="ORF">DM02DRAFT_102867</name>
</gene>
<proteinExistence type="predicted"/>
<dbReference type="EMBL" id="KZ805453">
    <property type="protein sequence ID" value="PVH96842.1"/>
    <property type="molecule type" value="Genomic_DNA"/>
</dbReference>
<dbReference type="STRING" id="97972.A0A2V1DFG5"/>
<keyword evidence="5" id="KW-1185">Reference proteome</keyword>
<evidence type="ECO:0000256" key="1">
    <source>
        <dbReference type="SAM" id="MobiDB-lite"/>
    </source>
</evidence>
<dbReference type="AlphaFoldDB" id="A0A2V1DFG5"/>
<feature type="domain" description="DUF7580" evidence="3">
    <location>
        <begin position="228"/>
        <end position="547"/>
    </location>
</feature>
<evidence type="ECO:0000313" key="4">
    <source>
        <dbReference type="EMBL" id="PVH96842.1"/>
    </source>
</evidence>
<dbReference type="OrthoDB" id="3565018at2759"/>
<evidence type="ECO:0000256" key="2">
    <source>
        <dbReference type="SAM" id="SignalP"/>
    </source>
</evidence>
<protein>
    <recommendedName>
        <fullName evidence="3">DUF7580 domain-containing protein</fullName>
    </recommendedName>
</protein>
<organism evidence="4 5">
    <name type="scientific">Periconia macrospinosa</name>
    <dbReference type="NCBI Taxonomy" id="97972"/>
    <lineage>
        <taxon>Eukaryota</taxon>
        <taxon>Fungi</taxon>
        <taxon>Dikarya</taxon>
        <taxon>Ascomycota</taxon>
        <taxon>Pezizomycotina</taxon>
        <taxon>Dothideomycetes</taxon>
        <taxon>Pleosporomycetidae</taxon>
        <taxon>Pleosporales</taxon>
        <taxon>Massarineae</taxon>
        <taxon>Periconiaceae</taxon>
        <taxon>Periconia</taxon>
    </lineage>
</organism>
<accession>A0A2V1DFG5</accession>
<feature type="signal peptide" evidence="2">
    <location>
        <begin position="1"/>
        <end position="20"/>
    </location>
</feature>
<dbReference type="Pfam" id="PF24476">
    <property type="entry name" value="DUF7580"/>
    <property type="match status" value="1"/>
</dbReference>